<feature type="compositionally biased region" description="Low complexity" evidence="1">
    <location>
        <begin position="37"/>
        <end position="47"/>
    </location>
</feature>
<proteinExistence type="predicted"/>
<name>A0AAD8PWD1_9PEZI</name>
<sequence>MYIHTASMHSEFIPTDANLISETDTEAMPIAEPTPLSSRSNSSTTTRQFQHLSPFSCSPKQTDSLTAQSCDMLHRMTVTVRPPPPRGIGPTGSQPTGCAFHFAYRGLCASVTSQTQRRRTDRAGHDRRRCANNRPPPLELSLMDSFSNAAAQCRIAESHPGPSAIPFVL</sequence>
<accession>A0AAD8PWD1</accession>
<organism evidence="2 3">
    <name type="scientific">Colletotrichum navitas</name>
    <dbReference type="NCBI Taxonomy" id="681940"/>
    <lineage>
        <taxon>Eukaryota</taxon>
        <taxon>Fungi</taxon>
        <taxon>Dikarya</taxon>
        <taxon>Ascomycota</taxon>
        <taxon>Pezizomycotina</taxon>
        <taxon>Sordariomycetes</taxon>
        <taxon>Hypocreomycetidae</taxon>
        <taxon>Glomerellales</taxon>
        <taxon>Glomerellaceae</taxon>
        <taxon>Colletotrichum</taxon>
        <taxon>Colletotrichum graminicola species complex</taxon>
    </lineage>
</organism>
<evidence type="ECO:0000313" key="3">
    <source>
        <dbReference type="Proteomes" id="UP001230504"/>
    </source>
</evidence>
<feature type="region of interest" description="Disordered" evidence="1">
    <location>
        <begin position="30"/>
        <end position="60"/>
    </location>
</feature>
<keyword evidence="3" id="KW-1185">Reference proteome</keyword>
<dbReference type="Proteomes" id="UP001230504">
    <property type="component" value="Unassembled WGS sequence"/>
</dbReference>
<protein>
    <submittedName>
        <fullName evidence="2">Uncharacterized protein</fullName>
    </submittedName>
</protein>
<feature type="region of interest" description="Disordered" evidence="1">
    <location>
        <begin position="113"/>
        <end position="137"/>
    </location>
</feature>
<dbReference type="AlphaFoldDB" id="A0AAD8PWD1"/>
<feature type="compositionally biased region" description="Polar residues" evidence="1">
    <location>
        <begin position="48"/>
        <end position="60"/>
    </location>
</feature>
<feature type="compositionally biased region" description="Basic residues" evidence="1">
    <location>
        <begin position="116"/>
        <end position="131"/>
    </location>
</feature>
<reference evidence="2" key="1">
    <citation type="submission" date="2021-06" db="EMBL/GenBank/DDBJ databases">
        <title>Comparative genomics, transcriptomics and evolutionary studies reveal genomic signatures of adaptation to plant cell wall in hemibiotrophic fungi.</title>
        <authorList>
            <consortium name="DOE Joint Genome Institute"/>
            <person name="Baroncelli R."/>
            <person name="Diaz J.F."/>
            <person name="Benocci T."/>
            <person name="Peng M."/>
            <person name="Battaglia E."/>
            <person name="Haridas S."/>
            <person name="Andreopoulos W."/>
            <person name="Labutti K."/>
            <person name="Pangilinan J."/>
            <person name="Floch G.L."/>
            <person name="Makela M.R."/>
            <person name="Henrissat B."/>
            <person name="Grigoriev I.V."/>
            <person name="Crouch J.A."/>
            <person name="De Vries R.P."/>
            <person name="Sukno S.A."/>
            <person name="Thon M.R."/>
        </authorList>
    </citation>
    <scope>NUCLEOTIDE SEQUENCE</scope>
    <source>
        <strain evidence="2">CBS 125086</strain>
    </source>
</reference>
<dbReference type="EMBL" id="JAHLJV010000040">
    <property type="protein sequence ID" value="KAK1585881.1"/>
    <property type="molecule type" value="Genomic_DNA"/>
</dbReference>
<gene>
    <name evidence="2" type="ORF">LY79DRAFT_258306</name>
</gene>
<evidence type="ECO:0000256" key="1">
    <source>
        <dbReference type="SAM" id="MobiDB-lite"/>
    </source>
</evidence>
<dbReference type="RefSeq" id="XP_060412864.1">
    <property type="nucleotide sequence ID" value="XM_060551914.1"/>
</dbReference>
<evidence type="ECO:0000313" key="2">
    <source>
        <dbReference type="EMBL" id="KAK1585881.1"/>
    </source>
</evidence>
<dbReference type="GeneID" id="85436154"/>
<comment type="caution">
    <text evidence="2">The sequence shown here is derived from an EMBL/GenBank/DDBJ whole genome shotgun (WGS) entry which is preliminary data.</text>
</comment>